<dbReference type="Proteomes" id="UP000216925">
    <property type="component" value="Unassembled WGS sequence"/>
</dbReference>
<dbReference type="AlphaFoldDB" id="A0A256K169"/>
<dbReference type="Proteomes" id="UP000215731">
    <property type="component" value="Unassembled WGS sequence"/>
</dbReference>
<evidence type="ECO:0000313" key="4">
    <source>
        <dbReference type="Proteomes" id="UP000215731"/>
    </source>
</evidence>
<name>A0A256K169_HALEZ</name>
<dbReference type="RefSeq" id="WP_094494833.1">
    <property type="nucleotide sequence ID" value="NZ_NHOZ01000135.1"/>
</dbReference>
<gene>
    <name evidence="3" type="ORF">DJ76_06605</name>
    <name evidence="2" type="ORF">DJ80_14640</name>
</gene>
<evidence type="ECO:0000313" key="3">
    <source>
        <dbReference type="EMBL" id="OYR74187.1"/>
    </source>
</evidence>
<accession>A0A256K169</accession>
<dbReference type="EMBL" id="NHOZ01000135">
    <property type="protein sequence ID" value="OYR60727.1"/>
    <property type="molecule type" value="Genomic_DNA"/>
</dbReference>
<reference evidence="3" key="2">
    <citation type="submission" date="2017-05" db="EMBL/GenBank/DDBJ databases">
        <authorList>
            <person name="Song R."/>
            <person name="Chenine A.L."/>
            <person name="Ruprecht R.M."/>
        </authorList>
    </citation>
    <scope>NUCLEOTIDE SEQUENCE</scope>
    <source>
        <strain evidence="3">Ec15</strain>
        <strain evidence="2">Ga36</strain>
    </source>
</reference>
<proteinExistence type="predicted"/>
<evidence type="ECO:0000256" key="1">
    <source>
        <dbReference type="SAM" id="MobiDB-lite"/>
    </source>
</evidence>
<dbReference type="InterPro" id="IPR012440">
    <property type="entry name" value="DUF1641"/>
</dbReference>
<comment type="caution">
    <text evidence="3">The sequence shown here is derived from an EMBL/GenBank/DDBJ whole genome shotgun (WGS) entry which is preliminary data.</text>
</comment>
<reference evidence="4 5" key="1">
    <citation type="journal article" date="2014" name="Front. Microbiol.">
        <title>Population and genomic analysis of the genus Halorubrum.</title>
        <authorList>
            <person name="Fullmer M.S."/>
            <person name="Soucy S.M."/>
            <person name="Swithers K.S."/>
            <person name="Makkay A.M."/>
            <person name="Wheeler R."/>
            <person name="Ventosa A."/>
            <person name="Gogarten J.P."/>
            <person name="Papke R.T."/>
        </authorList>
    </citation>
    <scope>NUCLEOTIDE SEQUENCE [LARGE SCALE GENOMIC DNA]</scope>
    <source>
        <strain evidence="3 5">Ec15</strain>
        <strain evidence="2 4">Ga36</strain>
    </source>
</reference>
<evidence type="ECO:0008006" key="6">
    <source>
        <dbReference type="Google" id="ProtNLM"/>
    </source>
</evidence>
<organism evidence="3 5">
    <name type="scientific">Halorubrum ezzemoulense</name>
    <name type="common">Halorubrum chaoviator</name>
    <dbReference type="NCBI Taxonomy" id="337243"/>
    <lineage>
        <taxon>Archaea</taxon>
        <taxon>Methanobacteriati</taxon>
        <taxon>Methanobacteriota</taxon>
        <taxon>Stenosarchaea group</taxon>
        <taxon>Halobacteria</taxon>
        <taxon>Halobacteriales</taxon>
        <taxon>Haloferacaceae</taxon>
        <taxon>Halorubrum</taxon>
    </lineage>
</organism>
<feature type="region of interest" description="Disordered" evidence="1">
    <location>
        <begin position="1"/>
        <end position="21"/>
    </location>
</feature>
<sequence length="222" mass="22342">MGATDDARGDTASADAETLPPEVREAIADNPEAVAALLEQSGQLSAMLDALALAEDGLDDEMVESLTSDATTLGLAVTELAGRETVELTAAVGENGDDLAAAVRQVAVLQQTGTLDRLAEVGDAVALLTDAMDDEMVETVASTGTALGELADTASEDEVSHGLVRMLNGVGEADAGEADPLGPISLLGALRDPEVKAGMGYLVAVARGIGAAGPEPNDTNDS</sequence>
<evidence type="ECO:0000313" key="5">
    <source>
        <dbReference type="Proteomes" id="UP000216925"/>
    </source>
</evidence>
<protein>
    <recommendedName>
        <fullName evidence="6">DUF1641 domain-containing protein</fullName>
    </recommendedName>
</protein>
<dbReference type="EMBL" id="NHPD01000033">
    <property type="protein sequence ID" value="OYR74187.1"/>
    <property type="molecule type" value="Genomic_DNA"/>
</dbReference>
<evidence type="ECO:0000313" key="2">
    <source>
        <dbReference type="EMBL" id="OYR60727.1"/>
    </source>
</evidence>
<dbReference type="Pfam" id="PF07849">
    <property type="entry name" value="DUF1641"/>
    <property type="match status" value="1"/>
</dbReference>